<reference evidence="8" key="1">
    <citation type="journal article" date="2019" name="Int. J. Syst. Evol. Microbiol.">
        <title>The Global Catalogue of Microorganisms (GCM) 10K type strain sequencing project: providing services to taxonomists for standard genome sequencing and annotation.</title>
        <authorList>
            <consortium name="The Broad Institute Genomics Platform"/>
            <consortium name="The Broad Institute Genome Sequencing Center for Infectious Disease"/>
            <person name="Wu L."/>
            <person name="Ma J."/>
        </authorList>
    </citation>
    <scope>NUCLEOTIDE SEQUENCE [LARGE SCALE GENOMIC DNA]</scope>
    <source>
        <strain evidence="8">LMG 29894</strain>
    </source>
</reference>
<evidence type="ECO:0000256" key="3">
    <source>
        <dbReference type="PROSITE-ProRule" id="PRU00284"/>
    </source>
</evidence>
<feature type="domain" description="Methyl-accepting transducer" evidence="5">
    <location>
        <begin position="399"/>
        <end position="635"/>
    </location>
</feature>
<gene>
    <name evidence="7" type="ORF">ACFOW7_02985</name>
</gene>
<dbReference type="RefSeq" id="WP_378160856.1">
    <property type="nucleotide sequence ID" value="NZ_JBHSBU010000001.1"/>
</dbReference>
<evidence type="ECO:0000313" key="8">
    <source>
        <dbReference type="Proteomes" id="UP001595791"/>
    </source>
</evidence>
<dbReference type="PRINTS" id="PR00260">
    <property type="entry name" value="CHEMTRNSDUCR"/>
</dbReference>
<evidence type="ECO:0000259" key="5">
    <source>
        <dbReference type="PROSITE" id="PS50111"/>
    </source>
</evidence>
<dbReference type="PANTHER" id="PTHR32089:SF112">
    <property type="entry name" value="LYSOZYME-LIKE PROTEIN-RELATED"/>
    <property type="match status" value="1"/>
</dbReference>
<protein>
    <submittedName>
        <fullName evidence="7">Methyl-accepting chemotaxis protein</fullName>
    </submittedName>
</protein>
<keyword evidence="4" id="KW-0812">Transmembrane</keyword>
<keyword evidence="4" id="KW-1133">Transmembrane helix</keyword>
<dbReference type="Proteomes" id="UP001595791">
    <property type="component" value="Unassembled WGS sequence"/>
</dbReference>
<name>A0ABV8MMS3_9NEIS</name>
<dbReference type="PROSITE" id="PS50885">
    <property type="entry name" value="HAMP"/>
    <property type="match status" value="1"/>
</dbReference>
<dbReference type="PROSITE" id="PS50111">
    <property type="entry name" value="CHEMOTAXIS_TRANSDUC_2"/>
    <property type="match status" value="1"/>
</dbReference>
<dbReference type="SMART" id="SM00283">
    <property type="entry name" value="MA"/>
    <property type="match status" value="1"/>
</dbReference>
<evidence type="ECO:0000313" key="7">
    <source>
        <dbReference type="EMBL" id="MFC4158317.1"/>
    </source>
</evidence>
<dbReference type="InterPro" id="IPR004090">
    <property type="entry name" value="Chemotax_Me-accpt_rcpt"/>
</dbReference>
<dbReference type="PANTHER" id="PTHR32089">
    <property type="entry name" value="METHYL-ACCEPTING CHEMOTAXIS PROTEIN MCPB"/>
    <property type="match status" value="1"/>
</dbReference>
<dbReference type="CDD" id="cd12912">
    <property type="entry name" value="PDC2_MCP_like"/>
    <property type="match status" value="1"/>
</dbReference>
<sequence length="671" mass="72073">MGIFNRLSLGGKLILVQGGALLITLVAVMAVATTKLSESYGQMAKDQFNALSKLSVELVGAYDQSLREQSERLLRVFADDLPQPLTLDETNTVKIGDFDTPLLQLGGQTANLDFTAVDRFTAVTGAVATLFVRKGEDYIRVSTSVKKENGDRAIGTVLAHDHPAYAMLGRGETYTGKAVLFGRNYMTTYQPIKDAGGRTIGVLFIGLDFSSGLKALGDKLRNIRLGDSGHLFVVDVGKERGKLVVHPTLEGQNQLDVRDSEGVAYIARIVESPTGEVRYIDAQRGPMQAAWTSLESWNWRLVAVAPEAELLAGARQMLYLLIGETVAVLALLSLLLWFSIRILVKRPLAEAVKVAGHLADGEFNYPVRPRSGDEAGQLLAAMDRTAQKLSDTLKTVSDSTLQLVSDANQLALSAEHVATASLAQKEASASTSAAVEQVATSIDVVAGNTQDVAELSTRGLNETRLGQERLGHLNEAMAALQHDVEDIANKVREFVDSTARIAVFTNEVKAIAEQTNLLALNAAIEAARAGEQGRGFAVVADEVRKLAEKSGHSATQIGEVTTAIANQSHTVGTVMDRGLQSLREGREAMQELVEVLERAAGAVVKSSEGTQLIAVSVREQSSANEEIARNVERIARMIDENDIATREVALAAANLSGLSERLSALTARFVY</sequence>
<organism evidence="7 8">
    <name type="scientific">Chitinimonas lacunae</name>
    <dbReference type="NCBI Taxonomy" id="1963018"/>
    <lineage>
        <taxon>Bacteria</taxon>
        <taxon>Pseudomonadati</taxon>
        <taxon>Pseudomonadota</taxon>
        <taxon>Betaproteobacteria</taxon>
        <taxon>Neisseriales</taxon>
        <taxon>Chitinibacteraceae</taxon>
        <taxon>Chitinimonas</taxon>
    </lineage>
</organism>
<dbReference type="CDD" id="cd06225">
    <property type="entry name" value="HAMP"/>
    <property type="match status" value="1"/>
</dbReference>
<dbReference type="InterPro" id="IPR033462">
    <property type="entry name" value="Cache_3-Cache_2"/>
</dbReference>
<dbReference type="SMART" id="SM00304">
    <property type="entry name" value="HAMP"/>
    <property type="match status" value="2"/>
</dbReference>
<keyword evidence="8" id="KW-1185">Reference proteome</keyword>
<feature type="transmembrane region" description="Helical" evidence="4">
    <location>
        <begin position="317"/>
        <end position="338"/>
    </location>
</feature>
<dbReference type="SUPFAM" id="SSF103190">
    <property type="entry name" value="Sensory domain-like"/>
    <property type="match status" value="1"/>
</dbReference>
<dbReference type="Pfam" id="PF00672">
    <property type="entry name" value="HAMP"/>
    <property type="match status" value="1"/>
</dbReference>
<accession>A0ABV8MMS3</accession>
<dbReference type="InterPro" id="IPR029151">
    <property type="entry name" value="Sensor-like_sf"/>
</dbReference>
<dbReference type="Pfam" id="PF00015">
    <property type="entry name" value="MCPsignal"/>
    <property type="match status" value="1"/>
</dbReference>
<evidence type="ECO:0000259" key="6">
    <source>
        <dbReference type="PROSITE" id="PS50885"/>
    </source>
</evidence>
<keyword evidence="4" id="KW-0472">Membrane</keyword>
<dbReference type="EMBL" id="JBHSBU010000001">
    <property type="protein sequence ID" value="MFC4158317.1"/>
    <property type="molecule type" value="Genomic_DNA"/>
</dbReference>
<dbReference type="Gene3D" id="1.10.287.950">
    <property type="entry name" value="Methyl-accepting chemotaxis protein"/>
    <property type="match status" value="1"/>
</dbReference>
<dbReference type="InterPro" id="IPR003660">
    <property type="entry name" value="HAMP_dom"/>
</dbReference>
<dbReference type="Gene3D" id="3.30.450.20">
    <property type="entry name" value="PAS domain"/>
    <property type="match status" value="1"/>
</dbReference>
<evidence type="ECO:0000256" key="4">
    <source>
        <dbReference type="SAM" id="Phobius"/>
    </source>
</evidence>
<dbReference type="InterPro" id="IPR004089">
    <property type="entry name" value="MCPsignal_dom"/>
</dbReference>
<keyword evidence="1 3" id="KW-0807">Transducer</keyword>
<comment type="caution">
    <text evidence="7">The sequence shown here is derived from an EMBL/GenBank/DDBJ whole genome shotgun (WGS) entry which is preliminary data.</text>
</comment>
<dbReference type="SUPFAM" id="SSF58104">
    <property type="entry name" value="Methyl-accepting chemotaxis protein (MCP) signaling domain"/>
    <property type="match status" value="1"/>
</dbReference>
<proteinExistence type="inferred from homology"/>
<dbReference type="Pfam" id="PF17201">
    <property type="entry name" value="Cache_3-Cache_2"/>
    <property type="match status" value="1"/>
</dbReference>
<comment type="similarity">
    <text evidence="2">Belongs to the methyl-accepting chemotaxis (MCP) protein family.</text>
</comment>
<feature type="domain" description="HAMP" evidence="6">
    <location>
        <begin position="342"/>
        <end position="394"/>
    </location>
</feature>
<evidence type="ECO:0000256" key="1">
    <source>
        <dbReference type="ARBA" id="ARBA00023224"/>
    </source>
</evidence>
<evidence type="ECO:0000256" key="2">
    <source>
        <dbReference type="ARBA" id="ARBA00029447"/>
    </source>
</evidence>
<dbReference type="CDD" id="cd11386">
    <property type="entry name" value="MCP_signal"/>
    <property type="match status" value="1"/>
</dbReference>